<dbReference type="Gramene" id="RZC58020">
    <property type="protein sequence ID" value="RZC58020"/>
    <property type="gene ID" value="C5167_005322"/>
</dbReference>
<protein>
    <submittedName>
        <fullName evidence="2">Uncharacterized protein</fullName>
    </submittedName>
</protein>
<dbReference type="PANTHER" id="PTHR34780:SF5">
    <property type="entry name" value="OS02G0733900 PROTEIN"/>
    <property type="match status" value="1"/>
</dbReference>
<dbReference type="AlphaFoldDB" id="A0A4Y7JDE8"/>
<dbReference type="EMBL" id="CM010718">
    <property type="protein sequence ID" value="RZC58020.1"/>
    <property type="molecule type" value="Genomic_DNA"/>
</dbReference>
<evidence type="ECO:0000256" key="1">
    <source>
        <dbReference type="SAM" id="MobiDB-lite"/>
    </source>
</evidence>
<keyword evidence="3" id="KW-1185">Reference proteome</keyword>
<evidence type="ECO:0000313" key="3">
    <source>
        <dbReference type="Proteomes" id="UP000316621"/>
    </source>
</evidence>
<gene>
    <name evidence="2" type="ORF">C5167_005322</name>
</gene>
<dbReference type="Proteomes" id="UP000316621">
    <property type="component" value="Chromosome 4"/>
</dbReference>
<dbReference type="OMA" id="RVICKIS"/>
<sequence>MKILIENRERIEEEDQMGFPIIHNQVKKIKQEYEKFIQDHPSPDSTTSSSAHSETRPVFREITRQLSRSPLGRNSCQPISVGDS</sequence>
<feature type="region of interest" description="Disordered" evidence="1">
    <location>
        <begin position="37"/>
        <end position="84"/>
    </location>
</feature>
<accession>A0A4Y7JDE8</accession>
<feature type="compositionally biased region" description="Basic and acidic residues" evidence="1">
    <location>
        <begin position="53"/>
        <end position="63"/>
    </location>
</feature>
<organism evidence="2 3">
    <name type="scientific">Papaver somniferum</name>
    <name type="common">Opium poppy</name>
    <dbReference type="NCBI Taxonomy" id="3469"/>
    <lineage>
        <taxon>Eukaryota</taxon>
        <taxon>Viridiplantae</taxon>
        <taxon>Streptophyta</taxon>
        <taxon>Embryophyta</taxon>
        <taxon>Tracheophyta</taxon>
        <taxon>Spermatophyta</taxon>
        <taxon>Magnoliopsida</taxon>
        <taxon>Ranunculales</taxon>
        <taxon>Papaveraceae</taxon>
        <taxon>Papaveroideae</taxon>
        <taxon>Papaver</taxon>
    </lineage>
</organism>
<proteinExistence type="predicted"/>
<feature type="compositionally biased region" description="Polar residues" evidence="1">
    <location>
        <begin position="64"/>
        <end position="84"/>
    </location>
</feature>
<name>A0A4Y7JDE8_PAPSO</name>
<feature type="compositionally biased region" description="Low complexity" evidence="1">
    <location>
        <begin position="43"/>
        <end position="52"/>
    </location>
</feature>
<dbReference type="PANTHER" id="PTHR34780">
    <property type="entry name" value="OS08G0427800 PROTEIN"/>
    <property type="match status" value="1"/>
</dbReference>
<evidence type="ECO:0000313" key="2">
    <source>
        <dbReference type="EMBL" id="RZC58020.1"/>
    </source>
</evidence>
<reference evidence="2 3" key="1">
    <citation type="journal article" date="2018" name="Science">
        <title>The opium poppy genome and morphinan production.</title>
        <authorList>
            <person name="Guo L."/>
            <person name="Winzer T."/>
            <person name="Yang X."/>
            <person name="Li Y."/>
            <person name="Ning Z."/>
            <person name="He Z."/>
            <person name="Teodor R."/>
            <person name="Lu Y."/>
            <person name="Bowser T.A."/>
            <person name="Graham I.A."/>
            <person name="Ye K."/>
        </authorList>
    </citation>
    <scope>NUCLEOTIDE SEQUENCE [LARGE SCALE GENOMIC DNA]</scope>
    <source>
        <strain evidence="3">cv. HN1</strain>
        <tissue evidence="2">Leaves</tissue>
    </source>
</reference>